<dbReference type="RefSeq" id="WP_173135885.1">
    <property type="nucleotide sequence ID" value="NZ_CBCSGW010000001.1"/>
</dbReference>
<evidence type="ECO:0000256" key="2">
    <source>
        <dbReference type="ARBA" id="ARBA00022842"/>
    </source>
</evidence>
<comment type="similarity">
    <text evidence="3">Belongs to the FPP/GGPP synthase family.</text>
</comment>
<dbReference type="InterPro" id="IPR000092">
    <property type="entry name" value="Polyprenyl_synt"/>
</dbReference>
<protein>
    <submittedName>
        <fullName evidence="4">Multifunctional geranylgeranyl pyrophosphate synthetase: dimethylallyltransferase + geranyltranstransferase + farnesyltranstransferase</fullName>
    </submittedName>
</protein>
<keyword evidence="2" id="KW-0460">Magnesium</keyword>
<name>A0ABX2F8Z8_9PSEU</name>
<keyword evidence="3" id="KW-0808">Transferase</keyword>
<accession>A0ABX2F8Z8</accession>
<keyword evidence="1" id="KW-0479">Metal-binding</keyword>
<dbReference type="PROSITE" id="PS00444">
    <property type="entry name" value="POLYPRENYL_SYNTHASE_2"/>
    <property type="match status" value="1"/>
</dbReference>
<dbReference type="InterPro" id="IPR008949">
    <property type="entry name" value="Isoprenoid_synthase_dom_sf"/>
</dbReference>
<dbReference type="PROSITE" id="PS00723">
    <property type="entry name" value="POLYPRENYL_SYNTHASE_1"/>
    <property type="match status" value="1"/>
</dbReference>
<organism evidence="4 5">
    <name type="scientific">Kibdelosporangium persicum</name>
    <dbReference type="NCBI Taxonomy" id="2698649"/>
    <lineage>
        <taxon>Bacteria</taxon>
        <taxon>Bacillati</taxon>
        <taxon>Actinomycetota</taxon>
        <taxon>Actinomycetes</taxon>
        <taxon>Pseudonocardiales</taxon>
        <taxon>Pseudonocardiaceae</taxon>
        <taxon>Kibdelosporangium</taxon>
    </lineage>
</organism>
<proteinExistence type="inferred from homology"/>
<dbReference type="PANTHER" id="PTHR12001">
    <property type="entry name" value="GERANYLGERANYL PYROPHOSPHATE SYNTHASE"/>
    <property type="match status" value="1"/>
</dbReference>
<evidence type="ECO:0000313" key="5">
    <source>
        <dbReference type="Proteomes" id="UP000763557"/>
    </source>
</evidence>
<dbReference type="SFLD" id="SFLDG01017">
    <property type="entry name" value="Polyprenyl_Transferase_Like"/>
    <property type="match status" value="1"/>
</dbReference>
<sequence>MTLPSTLDTAVTTVSPALRAAVDKYLCPEIAAVARYHHGWTDASGRPAEARGGKLLRPALALLSAQAAGATAADGVAAGVAIEFVHNFSLLHDDIMDGDRTRRGRATAWTLFGVPQAILAGDALLTAATTVLLDSRAAGAAPAAKSLMAATQRMISGQASDVRFERRGDVTLPECVRMARNKTGALLACACSLGASLVGAPADLVQRLNDFGEHIGLAFQLIDDLLGIWGDPARTGKQAGADLRARKNSLPVVAALTAPGSAELRSLYLRPDPLTEGEVHHVAGLVERLGGRDWAQDEAARQIAAAEKNLGAAAIPDDVRDELRELAGFVTGRRF</sequence>
<dbReference type="EMBL" id="JAAATY010000015">
    <property type="protein sequence ID" value="NRN67668.1"/>
    <property type="molecule type" value="Genomic_DNA"/>
</dbReference>
<reference evidence="4 5" key="1">
    <citation type="submission" date="2020-01" db="EMBL/GenBank/DDBJ databases">
        <title>Kibdelosporangium persica a novel Actinomycetes from a hot desert in Iran.</title>
        <authorList>
            <person name="Safaei N."/>
            <person name="Zaburannyi N."/>
            <person name="Mueller R."/>
            <person name="Wink J."/>
        </authorList>
    </citation>
    <scope>NUCLEOTIDE SEQUENCE [LARGE SCALE GENOMIC DNA]</scope>
    <source>
        <strain evidence="4 5">4NS15</strain>
    </source>
</reference>
<keyword evidence="5" id="KW-1185">Reference proteome</keyword>
<dbReference type="Pfam" id="PF00348">
    <property type="entry name" value="polyprenyl_synt"/>
    <property type="match status" value="1"/>
</dbReference>
<dbReference type="SFLD" id="SFLDS00005">
    <property type="entry name" value="Isoprenoid_Synthase_Type_I"/>
    <property type="match status" value="1"/>
</dbReference>
<dbReference type="SUPFAM" id="SSF48576">
    <property type="entry name" value="Terpenoid synthases"/>
    <property type="match status" value="1"/>
</dbReference>
<gene>
    <name evidence="4" type="ORF">GC106_49080</name>
</gene>
<dbReference type="InterPro" id="IPR033749">
    <property type="entry name" value="Polyprenyl_synt_CS"/>
</dbReference>
<comment type="caution">
    <text evidence="4">The sequence shown here is derived from an EMBL/GenBank/DDBJ whole genome shotgun (WGS) entry which is preliminary data.</text>
</comment>
<dbReference type="Proteomes" id="UP000763557">
    <property type="component" value="Unassembled WGS sequence"/>
</dbReference>
<dbReference type="PANTHER" id="PTHR12001:SF71">
    <property type="entry name" value="(2E,6E)-FARNESYL DIPHOSPHATE SYNTHASE"/>
    <property type="match status" value="1"/>
</dbReference>
<dbReference type="Gene3D" id="1.10.600.10">
    <property type="entry name" value="Farnesyl Diphosphate Synthase"/>
    <property type="match status" value="1"/>
</dbReference>
<evidence type="ECO:0000256" key="1">
    <source>
        <dbReference type="ARBA" id="ARBA00022723"/>
    </source>
</evidence>
<evidence type="ECO:0000313" key="4">
    <source>
        <dbReference type="EMBL" id="NRN67668.1"/>
    </source>
</evidence>
<evidence type="ECO:0000256" key="3">
    <source>
        <dbReference type="RuleBase" id="RU004466"/>
    </source>
</evidence>
<dbReference type="CDD" id="cd00685">
    <property type="entry name" value="Trans_IPPS_HT"/>
    <property type="match status" value="1"/>
</dbReference>